<dbReference type="EMBL" id="GL385396">
    <property type="protein sequence ID" value="EJT78788.1"/>
    <property type="molecule type" value="Genomic_DNA"/>
</dbReference>
<dbReference type="VEuPathDB" id="FungiDB:GGTG_03886"/>
<dbReference type="GeneID" id="20344344"/>
<reference evidence="2" key="5">
    <citation type="submission" date="2018-04" db="UniProtKB">
        <authorList>
            <consortium name="EnsemblFungi"/>
        </authorList>
    </citation>
    <scope>IDENTIFICATION</scope>
    <source>
        <strain evidence="2">R3-111a-1</strain>
    </source>
</reference>
<gene>
    <name evidence="2" type="primary">20344344</name>
    <name evidence="1" type="ORF">GGTG_03886</name>
</gene>
<dbReference type="AlphaFoldDB" id="J3NRI2"/>
<proteinExistence type="predicted"/>
<reference evidence="1" key="3">
    <citation type="submission" date="2010-09" db="EMBL/GenBank/DDBJ databases">
        <title>Annotation of Gaeumannomyces graminis var. tritici R3-111a-1.</title>
        <authorList>
            <consortium name="The Broad Institute Genome Sequencing Platform"/>
            <person name="Ma L.-J."/>
            <person name="Dead R."/>
            <person name="Young S.K."/>
            <person name="Zeng Q."/>
            <person name="Gargeya S."/>
            <person name="Fitzgerald M."/>
            <person name="Haas B."/>
            <person name="Abouelleil A."/>
            <person name="Alvarado L."/>
            <person name="Arachchi H.M."/>
            <person name="Berlin A."/>
            <person name="Brown A."/>
            <person name="Chapman S.B."/>
            <person name="Chen Z."/>
            <person name="Dunbar C."/>
            <person name="Freedman E."/>
            <person name="Gearin G."/>
            <person name="Gellesch M."/>
            <person name="Goldberg J."/>
            <person name="Griggs A."/>
            <person name="Gujja S."/>
            <person name="Heiman D."/>
            <person name="Howarth C."/>
            <person name="Larson L."/>
            <person name="Lui A."/>
            <person name="MacDonald P.J.P."/>
            <person name="Mehta T."/>
            <person name="Montmayeur A."/>
            <person name="Murphy C."/>
            <person name="Neiman D."/>
            <person name="Pearson M."/>
            <person name="Priest M."/>
            <person name="Roberts A."/>
            <person name="Saif S."/>
            <person name="Shea T."/>
            <person name="Shenoy N."/>
            <person name="Sisk P."/>
            <person name="Stolte C."/>
            <person name="Sykes S."/>
            <person name="Yandava C."/>
            <person name="Wortman J."/>
            <person name="Nusbaum C."/>
            <person name="Birren B."/>
        </authorList>
    </citation>
    <scope>NUCLEOTIDE SEQUENCE</scope>
    <source>
        <strain evidence="1">R3-111a-1</strain>
    </source>
</reference>
<reference evidence="2" key="4">
    <citation type="journal article" date="2015" name="G3 (Bethesda)">
        <title>Genome sequences of three phytopathogenic species of the Magnaporthaceae family of fungi.</title>
        <authorList>
            <person name="Okagaki L.H."/>
            <person name="Nunes C.C."/>
            <person name="Sailsbery J."/>
            <person name="Clay B."/>
            <person name="Brown D."/>
            <person name="John T."/>
            <person name="Oh Y."/>
            <person name="Young N."/>
            <person name="Fitzgerald M."/>
            <person name="Haas B.J."/>
            <person name="Zeng Q."/>
            <person name="Young S."/>
            <person name="Adiconis X."/>
            <person name="Fan L."/>
            <person name="Levin J.Z."/>
            <person name="Mitchell T.K."/>
            <person name="Okubara P.A."/>
            <person name="Farman M.L."/>
            <person name="Kohn L.M."/>
            <person name="Birren B."/>
            <person name="Ma L.-J."/>
            <person name="Dean R.A."/>
        </authorList>
    </citation>
    <scope>NUCLEOTIDE SEQUENCE</scope>
    <source>
        <strain evidence="2">R3-111a-1</strain>
    </source>
</reference>
<organism evidence="1">
    <name type="scientific">Gaeumannomyces tritici (strain R3-111a-1)</name>
    <name type="common">Wheat and barley take-all root rot fungus</name>
    <name type="synonym">Gaeumannomyces graminis var. tritici</name>
    <dbReference type="NCBI Taxonomy" id="644352"/>
    <lineage>
        <taxon>Eukaryota</taxon>
        <taxon>Fungi</taxon>
        <taxon>Dikarya</taxon>
        <taxon>Ascomycota</taxon>
        <taxon>Pezizomycotina</taxon>
        <taxon>Sordariomycetes</taxon>
        <taxon>Sordariomycetidae</taxon>
        <taxon>Magnaporthales</taxon>
        <taxon>Magnaporthaceae</taxon>
        <taxon>Gaeumannomyces</taxon>
    </lineage>
</organism>
<evidence type="ECO:0000313" key="1">
    <source>
        <dbReference type="EMBL" id="EJT78788.1"/>
    </source>
</evidence>
<dbReference type="HOGENOM" id="CLU_2320512_0_0_1"/>
<keyword evidence="3" id="KW-1185">Reference proteome</keyword>
<accession>J3NRI2</accession>
<dbReference type="RefSeq" id="XP_009219933.1">
    <property type="nucleotide sequence ID" value="XM_009221669.1"/>
</dbReference>
<evidence type="ECO:0000313" key="3">
    <source>
        <dbReference type="Proteomes" id="UP000006039"/>
    </source>
</evidence>
<reference evidence="3" key="1">
    <citation type="submission" date="2010-07" db="EMBL/GenBank/DDBJ databases">
        <title>The genome sequence of Gaeumannomyces graminis var. tritici strain R3-111a-1.</title>
        <authorList>
            <consortium name="The Broad Institute Genome Sequencing Platform"/>
            <person name="Ma L.-J."/>
            <person name="Dead R."/>
            <person name="Young S."/>
            <person name="Zeng Q."/>
            <person name="Koehrsen M."/>
            <person name="Alvarado L."/>
            <person name="Berlin A."/>
            <person name="Chapman S.B."/>
            <person name="Chen Z."/>
            <person name="Freedman E."/>
            <person name="Gellesch M."/>
            <person name="Goldberg J."/>
            <person name="Griggs A."/>
            <person name="Gujja S."/>
            <person name="Heilman E.R."/>
            <person name="Heiman D."/>
            <person name="Hepburn T."/>
            <person name="Howarth C."/>
            <person name="Jen D."/>
            <person name="Larson L."/>
            <person name="Mehta T."/>
            <person name="Neiman D."/>
            <person name="Pearson M."/>
            <person name="Roberts A."/>
            <person name="Saif S."/>
            <person name="Shea T."/>
            <person name="Shenoy N."/>
            <person name="Sisk P."/>
            <person name="Stolte C."/>
            <person name="Sykes S."/>
            <person name="Walk T."/>
            <person name="White J."/>
            <person name="Yandava C."/>
            <person name="Haas B."/>
            <person name="Nusbaum C."/>
            <person name="Birren B."/>
        </authorList>
    </citation>
    <scope>NUCLEOTIDE SEQUENCE [LARGE SCALE GENOMIC DNA]</scope>
    <source>
        <strain evidence="3">R3-111a-1</strain>
    </source>
</reference>
<name>J3NRI2_GAET3</name>
<reference evidence="1" key="2">
    <citation type="submission" date="2010-07" db="EMBL/GenBank/DDBJ databases">
        <authorList>
            <consortium name="The Broad Institute Genome Sequencing Platform"/>
            <consortium name="Broad Institute Genome Sequencing Center for Infectious Disease"/>
            <person name="Ma L.-J."/>
            <person name="Dead R."/>
            <person name="Young S."/>
            <person name="Zeng Q."/>
            <person name="Koehrsen M."/>
            <person name="Alvarado L."/>
            <person name="Berlin A."/>
            <person name="Chapman S.B."/>
            <person name="Chen Z."/>
            <person name="Freedman E."/>
            <person name="Gellesch M."/>
            <person name="Goldberg J."/>
            <person name="Griggs A."/>
            <person name="Gujja S."/>
            <person name="Heilman E.R."/>
            <person name="Heiman D."/>
            <person name="Hepburn T."/>
            <person name="Howarth C."/>
            <person name="Jen D."/>
            <person name="Larson L."/>
            <person name="Mehta T."/>
            <person name="Neiman D."/>
            <person name="Pearson M."/>
            <person name="Roberts A."/>
            <person name="Saif S."/>
            <person name="Shea T."/>
            <person name="Shenoy N."/>
            <person name="Sisk P."/>
            <person name="Stolte C."/>
            <person name="Sykes S."/>
            <person name="Walk T."/>
            <person name="White J."/>
            <person name="Yandava C."/>
            <person name="Haas B."/>
            <person name="Nusbaum C."/>
            <person name="Birren B."/>
        </authorList>
    </citation>
    <scope>NUCLEOTIDE SEQUENCE</scope>
    <source>
        <strain evidence="1">R3-111a-1</strain>
    </source>
</reference>
<sequence>MEEQWGRLRRTHLGLSLLTMPELEVQLWRHSLLEFRSAANMGERSMQARVSTVQTCRFSQPWGGSVCNHGLMSCAGRRAARRAGELQGETFAENNEFLQ</sequence>
<dbReference type="EnsemblFungi" id="EJT78788">
    <property type="protein sequence ID" value="EJT78788"/>
    <property type="gene ID" value="GGTG_03886"/>
</dbReference>
<dbReference type="Proteomes" id="UP000006039">
    <property type="component" value="Unassembled WGS sequence"/>
</dbReference>
<evidence type="ECO:0000313" key="2">
    <source>
        <dbReference type="EnsemblFungi" id="EJT78788"/>
    </source>
</evidence>
<protein>
    <submittedName>
        <fullName evidence="1 2">Uncharacterized protein</fullName>
    </submittedName>
</protein>